<name>A0A9R1XYF7_LACSA</name>
<keyword evidence="1" id="KW-0433">Leucine-rich repeat</keyword>
<evidence type="ECO:0000256" key="3">
    <source>
        <dbReference type="ARBA" id="ARBA00022821"/>
    </source>
</evidence>
<dbReference type="SMART" id="SM00255">
    <property type="entry name" value="TIR"/>
    <property type="match status" value="1"/>
</dbReference>
<dbReference type="SUPFAM" id="SSF46785">
    <property type="entry name" value="Winged helix' DNA-binding domain"/>
    <property type="match status" value="1"/>
</dbReference>
<dbReference type="Pfam" id="PF23282">
    <property type="entry name" value="WHD_ROQ1"/>
    <property type="match status" value="1"/>
</dbReference>
<evidence type="ECO:0000313" key="8">
    <source>
        <dbReference type="Proteomes" id="UP000235145"/>
    </source>
</evidence>
<dbReference type="SUPFAM" id="SSF52540">
    <property type="entry name" value="P-loop containing nucleoside triphosphate hydrolases"/>
    <property type="match status" value="1"/>
</dbReference>
<dbReference type="FunFam" id="3.40.50.10140:FF:000007">
    <property type="entry name" value="Disease resistance protein (TIR-NBS-LRR class)"/>
    <property type="match status" value="1"/>
</dbReference>
<dbReference type="PANTHER" id="PTHR11017">
    <property type="entry name" value="LEUCINE-RICH REPEAT-CONTAINING PROTEIN"/>
    <property type="match status" value="1"/>
</dbReference>
<keyword evidence="4" id="KW-0520">NAD</keyword>
<evidence type="ECO:0000256" key="4">
    <source>
        <dbReference type="ARBA" id="ARBA00023027"/>
    </source>
</evidence>
<comment type="caution">
    <text evidence="7">The sequence shown here is derived from an EMBL/GenBank/DDBJ whole genome shotgun (WGS) entry which is preliminary data.</text>
</comment>
<dbReference type="Gene3D" id="1.10.8.430">
    <property type="entry name" value="Helical domain of apoptotic protease-activating factors"/>
    <property type="match status" value="1"/>
</dbReference>
<dbReference type="InterPro" id="IPR002182">
    <property type="entry name" value="NB-ARC"/>
</dbReference>
<keyword evidence="3" id="KW-0611">Plant defense</keyword>
<keyword evidence="5" id="KW-1133">Transmembrane helix</keyword>
<accession>A0A9R1XYF7</accession>
<evidence type="ECO:0000259" key="6">
    <source>
        <dbReference type="PROSITE" id="PS50104"/>
    </source>
</evidence>
<feature type="domain" description="TIR" evidence="6">
    <location>
        <begin position="20"/>
        <end position="168"/>
    </location>
</feature>
<gene>
    <name evidence="7" type="ORF">LSAT_V11C100031810</name>
</gene>
<dbReference type="InterPro" id="IPR058192">
    <property type="entry name" value="WHD_ROQ1-like"/>
</dbReference>
<sequence length="1295" mass="148329">MVVLSEHSEGSSPSSSTHGHTYDVFLSFRGIDTRHSFTDHLNKALMGANITTFLDDEEIESGEELKRELESAIKASRASVIVLSKNYASSTWCLDELVLILEQRMTSNHIVIPIFYHVEPTHIRKQQSSFGDAMAKHKQMMEEETNANKRSQWTEKMERWNEALLEISNLKGKDVKDSNLEIANMDTWLSCGEGSIPFDYLGILVRVDIYVADRGGMWGTISHLHSIYQLFEADAGMQIARKVQSGIMVVLLALLWFLGSCFILLIKPSFRLETEFIEEIVNDIYGRLRVHLRSDLPLLIGMDYSIKFVTSWLKDASTHMTDILTVCGMSGIGKTSLAKYVYMLHCHEFQTSSYIEDISRRCDEKFRLPDLQKQLYDDISKTSSIKVHDISIYTSKIENVVSRKKVFLVLDDINNLDQLDALLGRKGFHPGSKIIITTKDSWLTESCALFKTNVKPKHVKHMLQGLYETASQNLLCFHAFICQDPKTGYEKVVEDLVKYCEGHPLALEVLGKSLYDRDVGYWEECMKGLRKESGSHINNVLRVSFDSLPSKNDKELFKHIACFFVGMDRDVSETILKACDINTRLGITNLIDKCLLHIGRKNKLMMHRLLQEMGRFIVCQESPNKPWKRSRLWCHEDSFKVLKQKKGKGNLLGLALDLRMLEKEKMCVPFELKTDALSKMDNLMLLQLNYVQMNGSYENFPEELRWLCMHGFLLKSIPLDLPMDNLVALDMSYSNIESFGICYSNSQRLESRQKLFGSGLKVKRSLLGSMKILNFSFCDQLHTLSGFDELPVLERLIVTNCIGLVEVCESIEACVELVLIDLSYCSKLEKLPKANGMLKKVKTLLLDGCNLGESKIEILDVDSPEMLKANTIHINMKTMSSDILEAIPSNLKCIVISFPSSLVKLSLANNNLSTESFPMDFNSLSMLRELYIDGNPIVSLPSCVKRLPRLEILSIKDCPMLNSVEHPPHTLRELILHYDDKYYSEQLLGKVVFDPQMSPLLLRLGWDTLAPSSFEFEGMVKIHPLAGVDVNILHSLGWTDLECVYYRWMGTNFWLRGLEEYQIQMYYEFGIFSTIYGGKDMPNWIRCRGKGSSVSFTIPSSLNKFKGLNFCYLQTIYFLLDYESSDMPMILISNVTKNQTWMYQHYIDNVSVYEECLIFLSHWMFGLNEMEAGDHVTITISVTSQQHQLTEECGVSLVYDDKKTDEEEKEEEEDLLGYYKSWNHIIGGDLTGFQLTTGEYVLDNRRFLLHDNELYPYHQFVGDYASLREKVCFKALSPRNSVRHLLGRAHEDVTE</sequence>
<organism evidence="7 8">
    <name type="scientific">Lactuca sativa</name>
    <name type="common">Garden lettuce</name>
    <dbReference type="NCBI Taxonomy" id="4236"/>
    <lineage>
        <taxon>Eukaryota</taxon>
        <taxon>Viridiplantae</taxon>
        <taxon>Streptophyta</taxon>
        <taxon>Embryophyta</taxon>
        <taxon>Tracheophyta</taxon>
        <taxon>Spermatophyta</taxon>
        <taxon>Magnoliopsida</taxon>
        <taxon>eudicotyledons</taxon>
        <taxon>Gunneridae</taxon>
        <taxon>Pentapetalae</taxon>
        <taxon>asterids</taxon>
        <taxon>campanulids</taxon>
        <taxon>Asterales</taxon>
        <taxon>Asteraceae</taxon>
        <taxon>Cichorioideae</taxon>
        <taxon>Cichorieae</taxon>
        <taxon>Lactucinae</taxon>
        <taxon>Lactuca</taxon>
    </lineage>
</organism>
<dbReference type="Gene3D" id="3.80.10.10">
    <property type="entry name" value="Ribonuclease Inhibitor"/>
    <property type="match status" value="2"/>
</dbReference>
<dbReference type="Pfam" id="PF00931">
    <property type="entry name" value="NB-ARC"/>
    <property type="match status" value="1"/>
</dbReference>
<dbReference type="InterPro" id="IPR044974">
    <property type="entry name" value="Disease_R_plants"/>
</dbReference>
<evidence type="ECO:0000256" key="5">
    <source>
        <dbReference type="SAM" id="Phobius"/>
    </source>
</evidence>
<dbReference type="InterPro" id="IPR036390">
    <property type="entry name" value="WH_DNA-bd_sf"/>
</dbReference>
<dbReference type="InterPro" id="IPR032675">
    <property type="entry name" value="LRR_dom_sf"/>
</dbReference>
<dbReference type="InterPro" id="IPR035897">
    <property type="entry name" value="Toll_tir_struct_dom_sf"/>
</dbReference>
<dbReference type="EMBL" id="NBSK02000001">
    <property type="protein sequence ID" value="KAJ0228257.1"/>
    <property type="molecule type" value="Genomic_DNA"/>
</dbReference>
<dbReference type="SUPFAM" id="SSF52058">
    <property type="entry name" value="L domain-like"/>
    <property type="match status" value="1"/>
</dbReference>
<feature type="transmembrane region" description="Helical" evidence="5">
    <location>
        <begin position="247"/>
        <end position="266"/>
    </location>
</feature>
<dbReference type="Proteomes" id="UP000235145">
    <property type="component" value="Unassembled WGS sequence"/>
</dbReference>
<keyword evidence="2" id="KW-0677">Repeat</keyword>
<protein>
    <recommendedName>
        <fullName evidence="6">TIR domain-containing protein</fullName>
    </recommendedName>
</protein>
<dbReference type="GO" id="GO:0007165">
    <property type="term" value="P:signal transduction"/>
    <property type="evidence" value="ECO:0007669"/>
    <property type="project" value="InterPro"/>
</dbReference>
<dbReference type="InterPro" id="IPR000157">
    <property type="entry name" value="TIR_dom"/>
</dbReference>
<evidence type="ECO:0000313" key="7">
    <source>
        <dbReference type="EMBL" id="KAJ0228257.1"/>
    </source>
</evidence>
<dbReference type="PRINTS" id="PR00364">
    <property type="entry name" value="DISEASERSIST"/>
</dbReference>
<dbReference type="InterPro" id="IPR042197">
    <property type="entry name" value="Apaf_helical"/>
</dbReference>
<dbReference type="GO" id="GO:0043531">
    <property type="term" value="F:ADP binding"/>
    <property type="evidence" value="ECO:0007669"/>
    <property type="project" value="InterPro"/>
</dbReference>
<dbReference type="SUPFAM" id="SSF52200">
    <property type="entry name" value="Toll/Interleukin receptor TIR domain"/>
    <property type="match status" value="1"/>
</dbReference>
<dbReference type="Gene3D" id="3.40.50.300">
    <property type="entry name" value="P-loop containing nucleotide triphosphate hydrolases"/>
    <property type="match status" value="1"/>
</dbReference>
<reference evidence="7 8" key="1">
    <citation type="journal article" date="2017" name="Nat. Commun.">
        <title>Genome assembly with in vitro proximity ligation data and whole-genome triplication in lettuce.</title>
        <authorList>
            <person name="Reyes-Chin-Wo S."/>
            <person name="Wang Z."/>
            <person name="Yang X."/>
            <person name="Kozik A."/>
            <person name="Arikit S."/>
            <person name="Song C."/>
            <person name="Xia L."/>
            <person name="Froenicke L."/>
            <person name="Lavelle D.O."/>
            <person name="Truco M.J."/>
            <person name="Xia R."/>
            <person name="Zhu S."/>
            <person name="Xu C."/>
            <person name="Xu H."/>
            <person name="Xu X."/>
            <person name="Cox K."/>
            <person name="Korf I."/>
            <person name="Meyers B.C."/>
            <person name="Michelmore R.W."/>
        </authorList>
    </citation>
    <scope>NUCLEOTIDE SEQUENCE [LARGE SCALE GENOMIC DNA]</scope>
    <source>
        <strain evidence="8">cv. Salinas</strain>
        <tissue evidence="7">Seedlings</tissue>
    </source>
</reference>
<keyword evidence="5" id="KW-0472">Membrane</keyword>
<keyword evidence="8" id="KW-1185">Reference proteome</keyword>
<evidence type="ECO:0000256" key="2">
    <source>
        <dbReference type="ARBA" id="ARBA00022737"/>
    </source>
</evidence>
<proteinExistence type="predicted"/>
<dbReference type="InterPro" id="IPR027417">
    <property type="entry name" value="P-loop_NTPase"/>
</dbReference>
<evidence type="ECO:0000256" key="1">
    <source>
        <dbReference type="ARBA" id="ARBA00022614"/>
    </source>
</evidence>
<dbReference type="GO" id="GO:0006952">
    <property type="term" value="P:defense response"/>
    <property type="evidence" value="ECO:0007669"/>
    <property type="project" value="UniProtKB-KW"/>
</dbReference>
<dbReference type="Gene3D" id="3.40.50.10140">
    <property type="entry name" value="Toll/interleukin-1 receptor homology (TIR) domain"/>
    <property type="match status" value="1"/>
</dbReference>
<keyword evidence="5" id="KW-0812">Transmembrane</keyword>
<dbReference type="PROSITE" id="PS50104">
    <property type="entry name" value="TIR"/>
    <property type="match status" value="1"/>
</dbReference>
<dbReference type="Pfam" id="PF01582">
    <property type="entry name" value="TIR"/>
    <property type="match status" value="1"/>
</dbReference>
<dbReference type="PANTHER" id="PTHR11017:SF313">
    <property type="entry name" value="TIR DOMAIN, P-LOOP CONTAINING NUCLEOSIDE TRIPHOSPHATE HYDROLASE"/>
    <property type="match status" value="1"/>
</dbReference>